<dbReference type="AlphaFoldDB" id="A0AAV6XI36"/>
<dbReference type="InterPro" id="IPR032675">
    <property type="entry name" value="LRR_dom_sf"/>
</dbReference>
<keyword evidence="10" id="KW-0067">ATP-binding</keyword>
<accession>A0AAV6XI36</accession>
<dbReference type="InterPro" id="IPR044974">
    <property type="entry name" value="Disease_R_plants"/>
</dbReference>
<evidence type="ECO:0000259" key="12">
    <source>
        <dbReference type="Pfam" id="PF23598"/>
    </source>
</evidence>
<evidence type="ECO:0008006" key="15">
    <source>
        <dbReference type="Google" id="ProtNLM"/>
    </source>
</evidence>
<evidence type="ECO:0000256" key="3">
    <source>
        <dbReference type="ARBA" id="ARBA00008894"/>
    </source>
</evidence>
<dbReference type="InterPro" id="IPR036388">
    <property type="entry name" value="WH-like_DNA-bd_sf"/>
</dbReference>
<dbReference type="Gene3D" id="3.80.10.10">
    <property type="entry name" value="Ribonuclease Inhibitor"/>
    <property type="match status" value="1"/>
</dbReference>
<keyword evidence="6" id="KW-0381">Hypersensitive response</keyword>
<dbReference type="SUPFAM" id="SSF52058">
    <property type="entry name" value="L domain-like"/>
    <property type="match status" value="1"/>
</dbReference>
<dbReference type="GO" id="GO:0005524">
    <property type="term" value="F:ATP binding"/>
    <property type="evidence" value="ECO:0007669"/>
    <property type="project" value="UniProtKB-KW"/>
</dbReference>
<keyword evidence="5" id="KW-0433">Leucine-rich repeat</keyword>
<dbReference type="Gene3D" id="1.10.8.430">
    <property type="entry name" value="Helical domain of apoptotic protease-activating factors"/>
    <property type="match status" value="1"/>
</dbReference>
<dbReference type="InterPro" id="IPR055414">
    <property type="entry name" value="LRR_R13L4/SHOC2-like"/>
</dbReference>
<feature type="domain" description="Disease resistance protein winged helix" evidence="11">
    <location>
        <begin position="160"/>
        <end position="196"/>
    </location>
</feature>
<comment type="caution">
    <text evidence="13">The sequence shown here is derived from an EMBL/GenBank/DDBJ whole genome shotgun (WGS) entry which is preliminary data.</text>
</comment>
<evidence type="ECO:0000256" key="8">
    <source>
        <dbReference type="ARBA" id="ARBA00022741"/>
    </source>
</evidence>
<dbReference type="Pfam" id="PF23598">
    <property type="entry name" value="LRR_14"/>
    <property type="match status" value="1"/>
</dbReference>
<dbReference type="FunFam" id="1.10.10.10:FF:000322">
    <property type="entry name" value="Probable disease resistance protein At1g63360"/>
    <property type="match status" value="1"/>
</dbReference>
<keyword evidence="8" id="KW-0547">Nucleotide-binding</keyword>
<dbReference type="GO" id="GO:0005737">
    <property type="term" value="C:cytoplasm"/>
    <property type="evidence" value="ECO:0007669"/>
    <property type="project" value="UniProtKB-SubCell"/>
</dbReference>
<dbReference type="InterPro" id="IPR058922">
    <property type="entry name" value="WHD_DRP"/>
</dbReference>
<evidence type="ECO:0000313" key="13">
    <source>
        <dbReference type="EMBL" id="KAG8378735.1"/>
    </source>
</evidence>
<evidence type="ECO:0000256" key="2">
    <source>
        <dbReference type="ARBA" id="ARBA00004496"/>
    </source>
</evidence>
<comment type="subcellular location">
    <subcellularLocation>
        <location evidence="2">Cytoplasm</location>
    </subcellularLocation>
</comment>
<dbReference type="SUPFAM" id="SSF52540">
    <property type="entry name" value="P-loop containing nucleoside triphosphate hydrolases"/>
    <property type="match status" value="1"/>
</dbReference>
<dbReference type="PANTHER" id="PTHR23155:SF1152">
    <property type="entry name" value="AAA+ ATPASE DOMAIN-CONTAINING PROTEIN"/>
    <property type="match status" value="1"/>
</dbReference>
<name>A0AAV6XI36_9LAMI</name>
<dbReference type="GO" id="GO:0043531">
    <property type="term" value="F:ADP binding"/>
    <property type="evidence" value="ECO:0007669"/>
    <property type="project" value="InterPro"/>
</dbReference>
<evidence type="ECO:0000313" key="14">
    <source>
        <dbReference type="Proteomes" id="UP000826271"/>
    </source>
</evidence>
<evidence type="ECO:0000256" key="5">
    <source>
        <dbReference type="ARBA" id="ARBA00022614"/>
    </source>
</evidence>
<gene>
    <name evidence="13" type="ORF">BUALT_Bualt07G0016100</name>
</gene>
<comment type="similarity">
    <text evidence="3">Belongs to the disease resistance NB-LRR family.</text>
</comment>
<dbReference type="InterPro" id="IPR027417">
    <property type="entry name" value="P-loop_NTPase"/>
</dbReference>
<protein>
    <recommendedName>
        <fullName evidence="15">NB-ARC domain-containing protein</fullName>
    </recommendedName>
</protein>
<keyword evidence="9" id="KW-0611">Plant defense</keyword>
<evidence type="ECO:0000256" key="7">
    <source>
        <dbReference type="ARBA" id="ARBA00022737"/>
    </source>
</evidence>
<comment type="function">
    <text evidence="1">Confers resistance to late blight (Phytophthora infestans) races carrying the avirulence gene Avr1. Resistance proteins guard the plant against pathogens that contain an appropriate avirulence protein via an indirect interaction with this avirulence protein. That triggers a defense system including the hypersensitive response, which restricts the pathogen growth.</text>
</comment>
<evidence type="ECO:0000256" key="6">
    <source>
        <dbReference type="ARBA" id="ARBA00022667"/>
    </source>
</evidence>
<dbReference type="Proteomes" id="UP000826271">
    <property type="component" value="Unassembled WGS sequence"/>
</dbReference>
<feature type="domain" description="Disease resistance R13L4/SHOC-2-like LRR" evidence="12">
    <location>
        <begin position="233"/>
        <end position="414"/>
    </location>
</feature>
<proteinExistence type="inferred from homology"/>
<evidence type="ECO:0000259" key="11">
    <source>
        <dbReference type="Pfam" id="PF23559"/>
    </source>
</evidence>
<evidence type="ECO:0000256" key="1">
    <source>
        <dbReference type="ARBA" id="ARBA00002074"/>
    </source>
</evidence>
<keyword evidence="4" id="KW-0963">Cytoplasm</keyword>
<dbReference type="InterPro" id="IPR042197">
    <property type="entry name" value="Apaf_helical"/>
</dbReference>
<evidence type="ECO:0000256" key="10">
    <source>
        <dbReference type="ARBA" id="ARBA00022840"/>
    </source>
</evidence>
<dbReference type="Gene3D" id="1.10.10.10">
    <property type="entry name" value="Winged helix-like DNA-binding domain superfamily/Winged helix DNA-binding domain"/>
    <property type="match status" value="1"/>
</dbReference>
<keyword evidence="14" id="KW-1185">Reference proteome</keyword>
<dbReference type="GO" id="GO:0009626">
    <property type="term" value="P:plant-type hypersensitive response"/>
    <property type="evidence" value="ECO:0007669"/>
    <property type="project" value="UniProtKB-KW"/>
</dbReference>
<keyword evidence="7" id="KW-0677">Repeat</keyword>
<dbReference type="EMBL" id="WHWC01000007">
    <property type="protein sequence ID" value="KAG8378735.1"/>
    <property type="molecule type" value="Genomic_DNA"/>
</dbReference>
<dbReference type="PANTHER" id="PTHR23155">
    <property type="entry name" value="DISEASE RESISTANCE PROTEIN RP"/>
    <property type="match status" value="1"/>
</dbReference>
<dbReference type="Pfam" id="PF23559">
    <property type="entry name" value="WHD_DRP"/>
    <property type="match status" value="1"/>
</dbReference>
<organism evidence="13 14">
    <name type="scientific">Buddleja alternifolia</name>
    <dbReference type="NCBI Taxonomy" id="168488"/>
    <lineage>
        <taxon>Eukaryota</taxon>
        <taxon>Viridiplantae</taxon>
        <taxon>Streptophyta</taxon>
        <taxon>Embryophyta</taxon>
        <taxon>Tracheophyta</taxon>
        <taxon>Spermatophyta</taxon>
        <taxon>Magnoliopsida</taxon>
        <taxon>eudicotyledons</taxon>
        <taxon>Gunneridae</taxon>
        <taxon>Pentapetalae</taxon>
        <taxon>asterids</taxon>
        <taxon>lamiids</taxon>
        <taxon>Lamiales</taxon>
        <taxon>Scrophulariaceae</taxon>
        <taxon>Buddlejeae</taxon>
        <taxon>Buddleja</taxon>
    </lineage>
</organism>
<sequence>MEIRDRMFNLSYLPLGKLIREIDSTVEEAKEISERCCVEEIREISPSRLNFSEKSVTILLGCHKSWELLRAKVFGEECCPPLLERVGKEIAHDCHGLPLAIVVIAGLLSKVNRTPDEWKNVAENLHSIVAKDADTILEILNLSYDHLPQHLKACFLYMSVFPEDCKISVSKIIKLWVAEGFLKQKRTKTLEEVAEEEARKEKFLHVIDKCGVDGFREESCKQGFTAGITVSRVRSVSYTGGQPIPARLYADFQLLRVLDITQAVLFEFPMEIIELVNLRYLAFPYHGEVPESISKLWNLHTLLFFPLFKTFAPCPRPLPLSIWSMPRLRHLKFHVWYLSEFPCLLPGWKTNGFLENLQSLSEINASFCTKDVLQEVPNLKKLGIWMEAWDFAPFYVSNLVCLNQLEVLKCSVRSFPTHEAFPLPDYGFPLKLAFPIGLKELTLRGCKIPWKDMTMAGSLPNLDRWLRFGALER</sequence>
<evidence type="ECO:0000256" key="4">
    <source>
        <dbReference type="ARBA" id="ARBA00022490"/>
    </source>
</evidence>
<evidence type="ECO:0000256" key="9">
    <source>
        <dbReference type="ARBA" id="ARBA00022821"/>
    </source>
</evidence>
<reference evidence="13" key="1">
    <citation type="submission" date="2019-10" db="EMBL/GenBank/DDBJ databases">
        <authorList>
            <person name="Zhang R."/>
            <person name="Pan Y."/>
            <person name="Wang J."/>
            <person name="Ma R."/>
            <person name="Yu S."/>
        </authorList>
    </citation>
    <scope>NUCLEOTIDE SEQUENCE</scope>
    <source>
        <strain evidence="13">LA-IB0</strain>
        <tissue evidence="13">Leaf</tissue>
    </source>
</reference>